<reference evidence="2 3" key="1">
    <citation type="submission" date="2019-01" db="EMBL/GenBank/DDBJ databases">
        <title>Lacunisphaera sp. strain TWA-58.</title>
        <authorList>
            <person name="Chen W.-M."/>
        </authorList>
    </citation>
    <scope>NUCLEOTIDE SEQUENCE [LARGE SCALE GENOMIC DNA]</scope>
    <source>
        <strain evidence="2 3">TWA-58</strain>
    </source>
</reference>
<proteinExistence type="predicted"/>
<evidence type="ECO:0000313" key="2">
    <source>
        <dbReference type="EMBL" id="RXK55265.1"/>
    </source>
</evidence>
<feature type="transmembrane region" description="Helical" evidence="1">
    <location>
        <begin position="102"/>
        <end position="120"/>
    </location>
</feature>
<name>A0A4Q1C8J0_9BACT</name>
<accession>A0A4Q1C8J0</accession>
<dbReference type="AlphaFoldDB" id="A0A4Q1C8J0"/>
<feature type="transmembrane region" description="Helical" evidence="1">
    <location>
        <begin position="741"/>
        <end position="764"/>
    </location>
</feature>
<feature type="transmembrane region" description="Helical" evidence="1">
    <location>
        <begin position="935"/>
        <end position="953"/>
    </location>
</feature>
<feature type="transmembrane region" description="Helical" evidence="1">
    <location>
        <begin position="69"/>
        <end position="95"/>
    </location>
</feature>
<dbReference type="EMBL" id="SDHX01000001">
    <property type="protein sequence ID" value="RXK55265.1"/>
    <property type="molecule type" value="Genomic_DNA"/>
</dbReference>
<evidence type="ECO:0000313" key="3">
    <source>
        <dbReference type="Proteomes" id="UP000290218"/>
    </source>
</evidence>
<feature type="transmembrane region" description="Helical" evidence="1">
    <location>
        <begin position="187"/>
        <end position="206"/>
    </location>
</feature>
<organism evidence="2 3">
    <name type="scientific">Oleiharenicola lentus</name>
    <dbReference type="NCBI Taxonomy" id="2508720"/>
    <lineage>
        <taxon>Bacteria</taxon>
        <taxon>Pseudomonadati</taxon>
        <taxon>Verrucomicrobiota</taxon>
        <taxon>Opitutia</taxon>
        <taxon>Opitutales</taxon>
        <taxon>Opitutaceae</taxon>
        <taxon>Oleiharenicola</taxon>
    </lineage>
</organism>
<feature type="transmembrane region" description="Helical" evidence="1">
    <location>
        <begin position="218"/>
        <end position="235"/>
    </location>
</feature>
<feature type="transmembrane region" description="Helical" evidence="1">
    <location>
        <begin position="903"/>
        <end position="923"/>
    </location>
</feature>
<keyword evidence="1" id="KW-0812">Transmembrane</keyword>
<feature type="transmembrane region" description="Helical" evidence="1">
    <location>
        <begin position="643"/>
        <end position="663"/>
    </location>
</feature>
<feature type="transmembrane region" description="Helical" evidence="1">
    <location>
        <begin position="675"/>
        <end position="695"/>
    </location>
</feature>
<feature type="transmembrane region" description="Helical" evidence="1">
    <location>
        <begin position="140"/>
        <end position="157"/>
    </location>
</feature>
<feature type="transmembrane region" description="Helical" evidence="1">
    <location>
        <begin position="707"/>
        <end position="725"/>
    </location>
</feature>
<comment type="caution">
    <text evidence="2">The sequence shown here is derived from an EMBL/GenBank/DDBJ whole genome shotgun (WGS) entry which is preliminary data.</text>
</comment>
<feature type="transmembrane region" description="Helical" evidence="1">
    <location>
        <begin position="494"/>
        <end position="516"/>
    </location>
</feature>
<keyword evidence="1" id="KW-1133">Transmembrane helix</keyword>
<keyword evidence="1" id="KW-0472">Membrane</keyword>
<feature type="transmembrane region" description="Helical" evidence="1">
    <location>
        <begin position="871"/>
        <end position="891"/>
    </location>
</feature>
<keyword evidence="3" id="KW-1185">Reference proteome</keyword>
<dbReference type="RefSeq" id="WP_129046629.1">
    <property type="nucleotide sequence ID" value="NZ_SDHX01000001.1"/>
</dbReference>
<sequence length="1002" mass="109006">MTPALRNRLWLGAALLLTVAKLWLSRGQGVFAIGGAGHDDRLFIELAQHLVRGDWLGPYNELTLAKGPFYSLFIAAAFMVGLPLFFAQHLFYAAACGAFVRALRPAIASAGARFAIYALLLWNPMTYDAHSMGRVLRQQVYGPLGLMIFAGLVALYLRRNENVRRQGPWAVLAGAAAGCFYLTREEVLWFLPSVTLLAGACLWGAWRLSRDTVMRTGAMLALAFGVAAGPVYLVCAQNKRHYDWFGTCEFRAQEFQDAYGAMLRVRVGPEIPFVPVTREAREAMAAVSPRFAVLQRQFEAGGLAEGWAGASEFFTKRPAAEGQIGGGWFMWAVREAVAKSGNAGNAQQAIIFYREMARELNRAADESRLPAGPRRSGFLPPWRDDQTPAFVRATRDFADFVIRFSRFAGRPPPSTGSPEELQLFHDLTRERLSPPEGELDVVGAKRYLLNVWKADTLHAIGKALRPVLMVLFWSAQLLALARVGWLLWHRRWTYPLTVAAAAWGAVAASILMHAAIEASSFPVLTISSFAPVYPLVLLFIVAVGWDAAAAWAARRATPGATEPKGAEGDMAARPAPDGTPRWLWAVTGLAALAPFLIWQGQFRTLFWFGDDLFLLDQMAVMGTGSWIWRVFSENFVPLFKLGWAGAVFSLNGSYPLMLALLWLTHAANIGLFTRWLLRTGLPAGVVLPVAALFALTPGNLESLGWAVQWSALLATLFLLLGLNFLPSARDSDGDWIGRKDLWLALCVTASACCFSRGVISGGVIGLGLLLPGVLAGDRGTLLRSLPRGLLCLLPAVAVALVIKLNSSGLHQRFGENGGAALEFGLSYFLLNPWHTLLGGSLHPGALLTAAGLKLGLLGAALALATERTRPVLLLALAYDLGSSLLLGIGRHDTGFLAAMSSRYQYSSLLGSLPSVAILLAAVWPRLSASRARFGAALLTVLVVGFCLRGWPAVLRDFTGWRGTELRRLIFAPATQDPAVRVPALEFMHIERAKALQRAYNLH</sequence>
<feature type="transmembrane region" description="Helical" evidence="1">
    <location>
        <begin position="582"/>
        <end position="600"/>
    </location>
</feature>
<gene>
    <name evidence="2" type="ORF">ESB00_05040</name>
</gene>
<dbReference type="Proteomes" id="UP000290218">
    <property type="component" value="Unassembled WGS sequence"/>
</dbReference>
<feature type="transmembrane region" description="Helical" evidence="1">
    <location>
        <begin position="523"/>
        <end position="545"/>
    </location>
</feature>
<protein>
    <submittedName>
        <fullName evidence="2">Uncharacterized protein</fullName>
    </submittedName>
</protein>
<dbReference type="OrthoDB" id="447058at2"/>
<evidence type="ECO:0000256" key="1">
    <source>
        <dbReference type="SAM" id="Phobius"/>
    </source>
</evidence>
<feature type="transmembrane region" description="Helical" evidence="1">
    <location>
        <begin position="845"/>
        <end position="864"/>
    </location>
</feature>